<keyword evidence="2 6" id="KW-0238">DNA-binding</keyword>
<dbReference type="InterPro" id="IPR010982">
    <property type="entry name" value="Lambda_DNA-bd_dom_sf"/>
</dbReference>
<keyword evidence="7" id="KW-1185">Reference proteome</keyword>
<organism evidence="6 7">
    <name type="scientific">Deinococcus oregonensis</name>
    <dbReference type="NCBI Taxonomy" id="1805970"/>
    <lineage>
        <taxon>Bacteria</taxon>
        <taxon>Thermotogati</taxon>
        <taxon>Deinococcota</taxon>
        <taxon>Deinococci</taxon>
        <taxon>Deinococcales</taxon>
        <taxon>Deinococcaceae</taxon>
        <taxon>Deinococcus</taxon>
    </lineage>
</organism>
<dbReference type="PROSITE" id="PS00356">
    <property type="entry name" value="HTH_LACI_1"/>
    <property type="match status" value="1"/>
</dbReference>
<dbReference type="SUPFAM" id="SSF53822">
    <property type="entry name" value="Periplasmic binding protein-like I"/>
    <property type="match status" value="1"/>
</dbReference>
<name>A0ABV6ATZ7_9DEIO</name>
<dbReference type="GO" id="GO:0003677">
    <property type="term" value="F:DNA binding"/>
    <property type="evidence" value="ECO:0007669"/>
    <property type="project" value="UniProtKB-KW"/>
</dbReference>
<keyword evidence="3" id="KW-0804">Transcription</keyword>
<dbReference type="CDD" id="cd01392">
    <property type="entry name" value="HTH_LacI"/>
    <property type="match status" value="1"/>
</dbReference>
<keyword evidence="1" id="KW-0805">Transcription regulation</keyword>
<dbReference type="Pfam" id="PF13377">
    <property type="entry name" value="Peripla_BP_3"/>
    <property type="match status" value="1"/>
</dbReference>
<reference evidence="6 7" key="1">
    <citation type="submission" date="2024-09" db="EMBL/GenBank/DDBJ databases">
        <authorList>
            <person name="Sun Q."/>
            <person name="Mori K."/>
        </authorList>
    </citation>
    <scope>NUCLEOTIDE SEQUENCE [LARGE SCALE GENOMIC DNA]</scope>
    <source>
        <strain evidence="6 7">JCM 13503</strain>
    </source>
</reference>
<dbReference type="Gene3D" id="1.10.260.40">
    <property type="entry name" value="lambda repressor-like DNA-binding domains"/>
    <property type="match status" value="1"/>
</dbReference>
<protein>
    <submittedName>
        <fullName evidence="6">LacI family DNA-binding transcriptional regulator</fullName>
    </submittedName>
</protein>
<gene>
    <name evidence="6" type="ORF">ACFFLM_03110</name>
</gene>
<dbReference type="Gene3D" id="3.40.50.2300">
    <property type="match status" value="2"/>
</dbReference>
<evidence type="ECO:0000313" key="6">
    <source>
        <dbReference type="EMBL" id="MFB9990973.1"/>
    </source>
</evidence>
<evidence type="ECO:0000256" key="3">
    <source>
        <dbReference type="ARBA" id="ARBA00023163"/>
    </source>
</evidence>
<accession>A0ABV6ATZ7</accession>
<proteinExistence type="predicted"/>
<evidence type="ECO:0000256" key="2">
    <source>
        <dbReference type="ARBA" id="ARBA00023125"/>
    </source>
</evidence>
<dbReference type="PANTHER" id="PTHR30146:SF138">
    <property type="entry name" value="TRANSCRIPTIONAL REGULATORY PROTEIN"/>
    <property type="match status" value="1"/>
</dbReference>
<sequence length="359" mass="38860">MKPAERGLTQVPAATIQDVARHAGVSSTTAKRALREPDKLSQSTLARVQAAVKALQYEPDQRAGSLRSGQNLAVGLIVGSLIDPFDAEFAHTTGRILAEAGYTLIISENEYNTANELTELQRLYSQRVAGIILRPENGQESRNYLRHLSSRGVHLLEFDSVPSGSPYPHVALDRVGAMREAVRHLHSLGHRHIVALDTSRLETPPEACVNGFPQTQTSLTIPSGCQRAPYLTEGAAYHLTRELMAQATPPTAIIALNGTQGIGAYRALGERGCRIPDDVSLITFDNAPWTSLVTPPITVMQRPVHDLAVAATRGMLALINGQTVDNQVFPAQLSLRQSTAQPRQNRGLTCSRDESCVGT</sequence>
<comment type="caution">
    <text evidence="6">The sequence shown here is derived from an EMBL/GenBank/DDBJ whole genome shotgun (WGS) entry which is preliminary data.</text>
</comment>
<evidence type="ECO:0000313" key="7">
    <source>
        <dbReference type="Proteomes" id="UP001589733"/>
    </source>
</evidence>
<dbReference type="PANTHER" id="PTHR30146">
    <property type="entry name" value="LACI-RELATED TRANSCRIPTIONAL REPRESSOR"/>
    <property type="match status" value="1"/>
</dbReference>
<dbReference type="RefSeq" id="WP_380005449.1">
    <property type="nucleotide sequence ID" value="NZ_JBHLYR010000011.1"/>
</dbReference>
<dbReference type="SMART" id="SM00354">
    <property type="entry name" value="HTH_LACI"/>
    <property type="match status" value="1"/>
</dbReference>
<dbReference type="InterPro" id="IPR046335">
    <property type="entry name" value="LacI/GalR-like_sensor"/>
</dbReference>
<dbReference type="CDD" id="cd06267">
    <property type="entry name" value="PBP1_LacI_sugar_binding-like"/>
    <property type="match status" value="1"/>
</dbReference>
<dbReference type="Pfam" id="PF00356">
    <property type="entry name" value="LacI"/>
    <property type="match status" value="1"/>
</dbReference>
<dbReference type="InterPro" id="IPR000843">
    <property type="entry name" value="HTH_LacI"/>
</dbReference>
<feature type="domain" description="HTH lacI-type" evidence="5">
    <location>
        <begin position="14"/>
        <end position="68"/>
    </location>
</feature>
<evidence type="ECO:0000256" key="4">
    <source>
        <dbReference type="SAM" id="MobiDB-lite"/>
    </source>
</evidence>
<dbReference type="SUPFAM" id="SSF47413">
    <property type="entry name" value="lambda repressor-like DNA-binding domains"/>
    <property type="match status" value="1"/>
</dbReference>
<dbReference type="InterPro" id="IPR028082">
    <property type="entry name" value="Peripla_BP_I"/>
</dbReference>
<dbReference type="PROSITE" id="PS50932">
    <property type="entry name" value="HTH_LACI_2"/>
    <property type="match status" value="1"/>
</dbReference>
<dbReference type="Proteomes" id="UP001589733">
    <property type="component" value="Unassembled WGS sequence"/>
</dbReference>
<feature type="region of interest" description="Disordered" evidence="4">
    <location>
        <begin position="340"/>
        <end position="359"/>
    </location>
</feature>
<evidence type="ECO:0000256" key="1">
    <source>
        <dbReference type="ARBA" id="ARBA00023015"/>
    </source>
</evidence>
<evidence type="ECO:0000259" key="5">
    <source>
        <dbReference type="PROSITE" id="PS50932"/>
    </source>
</evidence>
<dbReference type="EMBL" id="JBHLYR010000011">
    <property type="protein sequence ID" value="MFB9990973.1"/>
    <property type="molecule type" value="Genomic_DNA"/>
</dbReference>